<evidence type="ECO:0000313" key="3">
    <source>
        <dbReference type="EMBL" id="TCL76423.1"/>
    </source>
</evidence>
<feature type="domain" description="Helicase ATP-binding" evidence="2">
    <location>
        <begin position="355"/>
        <end position="515"/>
    </location>
</feature>
<evidence type="ECO:0000256" key="1">
    <source>
        <dbReference type="SAM" id="Coils"/>
    </source>
</evidence>
<evidence type="ECO:0000313" key="4">
    <source>
        <dbReference type="Proteomes" id="UP000295008"/>
    </source>
</evidence>
<dbReference type="GO" id="GO:0005829">
    <property type="term" value="C:cytosol"/>
    <property type="evidence" value="ECO:0007669"/>
    <property type="project" value="TreeGrafter"/>
</dbReference>
<keyword evidence="4" id="KW-1185">Reference proteome</keyword>
<dbReference type="OrthoDB" id="9758243at2"/>
<dbReference type="GO" id="GO:0009307">
    <property type="term" value="P:DNA restriction-modification system"/>
    <property type="evidence" value="ECO:0007669"/>
    <property type="project" value="UniProtKB-KW"/>
</dbReference>
<dbReference type="Pfam" id="PF13643">
    <property type="entry name" value="DUF4145"/>
    <property type="match status" value="1"/>
</dbReference>
<dbReference type="Pfam" id="PF00271">
    <property type="entry name" value="Helicase_C"/>
    <property type="match status" value="1"/>
</dbReference>
<proteinExistence type="predicted"/>
<dbReference type="InterPro" id="IPR001650">
    <property type="entry name" value="Helicase_C-like"/>
</dbReference>
<dbReference type="CDD" id="cd18799">
    <property type="entry name" value="SF2_C_EcoAI-like"/>
    <property type="match status" value="1"/>
</dbReference>
<feature type="coiled-coil region" evidence="1">
    <location>
        <begin position="153"/>
        <end position="190"/>
    </location>
</feature>
<dbReference type="InterPro" id="IPR006935">
    <property type="entry name" value="Helicase/UvrB_N"/>
</dbReference>
<dbReference type="InterPro" id="IPR025285">
    <property type="entry name" value="DUF4145"/>
</dbReference>
<dbReference type="AlphaFoldDB" id="A0A4R1SA90"/>
<dbReference type="InterPro" id="IPR050742">
    <property type="entry name" value="Helicase_Restrict-Modif_Enz"/>
</dbReference>
<dbReference type="GO" id="GO:0005524">
    <property type="term" value="F:ATP binding"/>
    <property type="evidence" value="ECO:0007669"/>
    <property type="project" value="UniProtKB-KW"/>
</dbReference>
<dbReference type="InterPro" id="IPR007409">
    <property type="entry name" value="Restrct_endonuc_type1_HsdR_N"/>
</dbReference>
<dbReference type="SMART" id="SM00487">
    <property type="entry name" value="DEXDc"/>
    <property type="match status" value="1"/>
</dbReference>
<dbReference type="RefSeq" id="WP_132012604.1">
    <property type="nucleotide sequence ID" value="NZ_SLUN01000002.1"/>
</dbReference>
<dbReference type="Gene3D" id="3.90.1570.30">
    <property type="match status" value="1"/>
</dbReference>
<dbReference type="PANTHER" id="PTHR47396:SF1">
    <property type="entry name" value="ATP-DEPENDENT HELICASE IRC3-RELATED"/>
    <property type="match status" value="1"/>
</dbReference>
<dbReference type="EMBL" id="SLUN01000002">
    <property type="protein sequence ID" value="TCL76423.1"/>
    <property type="molecule type" value="Genomic_DNA"/>
</dbReference>
<dbReference type="Pfam" id="PF08463">
    <property type="entry name" value="EcoEI_R_C"/>
    <property type="match status" value="1"/>
</dbReference>
<sequence>MPSNFSFLQKTNQFDSFSEACLEAEKTIASSASATAILCRRALELAVRWVYSSDGYLKVPYQDNLSSLIHNRSFQDVLEPKLFPLIRYIVTLGNHAAHTNQGIRRGDGVVALHNLHQFVSWVSYCYSTAHVDSEFHEEWLPAGTEQKVSQKDLEELYNRLGATDKELKDVVAENEKLREEIRKIREAKDTPFKVDEISEFETRKHYIDLDLREAGWRFGEDCIEEYPVLGMPSGSGQGSVDYVLFGNDGKPLGVVEAKRTSKDPKVGQHQAKLYANCLESKFGQRPVIFYSNGFETYLWDDTRYPERRVSGFYSKDELQLLVNRRKSRIPLENIKINETITNRYYQKEAIKAICDSLEDGDRKALLVMATGSGKTRVAASLVDLLSRHEWVKNVLFLADRTALVRQAKNAFNNFLPSMSLCNLMDNKDNPESRIVFSTYPTMMNAIDETKAKNGQRLFTVGHFDMIIIDESHRSIYQKYQAIFDYFDAMLVGLTATPKADIDKNTYHLFDLENNVPTYAYELKTAVEDRFLVYFQKIETKLKFLSDGIHYDDLSEAEKEQFEETFDDDVPEDISSEALNSWLFNDDTIEKVLTILMQKGIKVEGGDKFGKTIIFAKNHKHAERIVERFNALYPEYGGHFARVIDNYVTYAQSLLDDFSDPNKLPQIAVSVDMLDTGIDIPEIVNLVFFKKVFSKAKFWQMIGRGTRLCEGLFGVGLNKKEFYIFDFCGNFEFFRVNEHGREAKISPSITEILFGIKVDMVKELQQLEYQQECYTAYRNQLIEELTKTINQLNRRNFVVKQHLLYVDKYSSKDAWTALGILDAANLKAHIAPLIKPEDDDELAKRFDEIMFVIELGHLMGKSANMQKESVVRTAFELSKLGTIPQILAKKETIAKIKTDDFWDNADIFAYENVREDLRELIKFIERKKQDIYYTDFTDEILALSESPGEFTVADLNDYQKKVNQYLREHQDNVAIYKLKNNKPLTKQDFMTLEQILWGELGTKEEYQKEFGDTPLSILVREMIGLDRQAANEAFGEFLTNENLNSRQIRFVKNIVDYIVKNGHMLDKTILQEEPFKTVGSIVELFPMETALGIVAIIDQINKNAIDFVGA</sequence>
<keyword evidence="1" id="KW-0175">Coiled coil</keyword>
<dbReference type="GO" id="GO:0003677">
    <property type="term" value="F:DNA binding"/>
    <property type="evidence" value="ECO:0007669"/>
    <property type="project" value="UniProtKB-KW"/>
</dbReference>
<dbReference type="SUPFAM" id="SSF52540">
    <property type="entry name" value="P-loop containing nucleoside triphosphate hydrolases"/>
    <property type="match status" value="2"/>
</dbReference>
<protein>
    <submittedName>
        <fullName evidence="3">Type I restriction enzyme R subunit</fullName>
    </submittedName>
</protein>
<dbReference type="PANTHER" id="PTHR47396">
    <property type="entry name" value="TYPE I RESTRICTION ENZYME ECOKI R PROTEIN"/>
    <property type="match status" value="1"/>
</dbReference>
<dbReference type="Pfam" id="PF04851">
    <property type="entry name" value="ResIII"/>
    <property type="match status" value="1"/>
</dbReference>
<dbReference type="CDD" id="cd18032">
    <property type="entry name" value="DEXHc_RE_I_III_res"/>
    <property type="match status" value="1"/>
</dbReference>
<dbReference type="Gene3D" id="3.40.50.300">
    <property type="entry name" value="P-loop containing nucleotide triphosphate hydrolases"/>
    <property type="match status" value="2"/>
</dbReference>
<dbReference type="GO" id="GO:0009035">
    <property type="term" value="F:type I site-specific deoxyribonuclease activity"/>
    <property type="evidence" value="ECO:0007669"/>
    <property type="project" value="UniProtKB-EC"/>
</dbReference>
<reference evidence="3 4" key="1">
    <citation type="submission" date="2019-03" db="EMBL/GenBank/DDBJ databases">
        <title>Genomic Encyclopedia of Type Strains, Phase IV (KMG-IV): sequencing the most valuable type-strain genomes for metagenomic binning, comparative biology and taxonomic classification.</title>
        <authorList>
            <person name="Goeker M."/>
        </authorList>
    </citation>
    <scope>NUCLEOTIDE SEQUENCE [LARGE SCALE GENOMIC DNA]</scope>
    <source>
        <strain evidence="3 4">LX-B</strain>
    </source>
</reference>
<gene>
    <name evidence="3" type="ORF">EDC14_1002182</name>
</gene>
<dbReference type="Pfam" id="PF04313">
    <property type="entry name" value="HSDR_N"/>
    <property type="match status" value="1"/>
</dbReference>
<name>A0A4R1SA90_HYDET</name>
<organism evidence="3 4">
    <name type="scientific">Hydrogenispora ethanolica</name>
    <dbReference type="NCBI Taxonomy" id="1082276"/>
    <lineage>
        <taxon>Bacteria</taxon>
        <taxon>Bacillati</taxon>
        <taxon>Bacillota</taxon>
        <taxon>Hydrogenispora</taxon>
    </lineage>
</organism>
<dbReference type="InterPro" id="IPR014001">
    <property type="entry name" value="Helicase_ATP-bd"/>
</dbReference>
<dbReference type="PROSITE" id="PS51192">
    <property type="entry name" value="HELICASE_ATP_BIND_1"/>
    <property type="match status" value="1"/>
</dbReference>
<dbReference type="InterPro" id="IPR013670">
    <property type="entry name" value="EcoEI_R_C_dom"/>
</dbReference>
<dbReference type="InterPro" id="IPR027417">
    <property type="entry name" value="P-loop_NTPase"/>
</dbReference>
<accession>A0A4R1SA90</accession>
<comment type="caution">
    <text evidence="3">The sequence shown here is derived from an EMBL/GenBank/DDBJ whole genome shotgun (WGS) entry which is preliminary data.</text>
</comment>
<dbReference type="Proteomes" id="UP000295008">
    <property type="component" value="Unassembled WGS sequence"/>
</dbReference>
<evidence type="ECO:0000259" key="2">
    <source>
        <dbReference type="PROSITE" id="PS51192"/>
    </source>
</evidence>